<keyword evidence="1" id="KW-0472">Membrane</keyword>
<dbReference type="Proteomes" id="UP000018888">
    <property type="component" value="Unassembled WGS sequence"/>
</dbReference>
<dbReference type="EMBL" id="AUPC02000138">
    <property type="protein sequence ID" value="POG69299.1"/>
    <property type="molecule type" value="Genomic_DNA"/>
</dbReference>
<dbReference type="AlphaFoldDB" id="A0A2P4PV74"/>
<organism evidence="2 3">
    <name type="scientific">Rhizophagus irregularis (strain DAOM 181602 / DAOM 197198 / MUCL 43194)</name>
    <name type="common">Arbuscular mycorrhizal fungus</name>
    <name type="synonym">Glomus intraradices</name>
    <dbReference type="NCBI Taxonomy" id="747089"/>
    <lineage>
        <taxon>Eukaryota</taxon>
        <taxon>Fungi</taxon>
        <taxon>Fungi incertae sedis</taxon>
        <taxon>Mucoromycota</taxon>
        <taxon>Glomeromycotina</taxon>
        <taxon>Glomeromycetes</taxon>
        <taxon>Glomerales</taxon>
        <taxon>Glomeraceae</taxon>
        <taxon>Rhizophagus</taxon>
    </lineage>
</organism>
<gene>
    <name evidence="2" type="ORF">GLOIN_2v1628337</name>
</gene>
<accession>A0A2P4PV74</accession>
<keyword evidence="1" id="KW-0812">Transmembrane</keyword>
<keyword evidence="1" id="KW-1133">Transmembrane helix</keyword>
<feature type="transmembrane region" description="Helical" evidence="1">
    <location>
        <begin position="63"/>
        <end position="89"/>
    </location>
</feature>
<proteinExistence type="predicted"/>
<name>A0A2P4PV74_RHIID</name>
<keyword evidence="3" id="KW-1185">Reference proteome</keyword>
<protein>
    <submittedName>
        <fullName evidence="2">Uncharacterized protein</fullName>
    </submittedName>
</protein>
<reference evidence="2 3" key="1">
    <citation type="journal article" date="2013" name="Proc. Natl. Acad. Sci. U.S.A.">
        <title>Genome of an arbuscular mycorrhizal fungus provides insight into the oldest plant symbiosis.</title>
        <authorList>
            <person name="Tisserant E."/>
            <person name="Malbreil M."/>
            <person name="Kuo A."/>
            <person name="Kohler A."/>
            <person name="Symeonidi A."/>
            <person name="Balestrini R."/>
            <person name="Charron P."/>
            <person name="Duensing N."/>
            <person name="Frei Dit Frey N."/>
            <person name="Gianinazzi-Pearson V."/>
            <person name="Gilbert L.B."/>
            <person name="Handa Y."/>
            <person name="Herr J.R."/>
            <person name="Hijri M."/>
            <person name="Koul R."/>
            <person name="Kawaguchi M."/>
            <person name="Krajinski F."/>
            <person name="Lammers P.J."/>
            <person name="Masclaux F.G."/>
            <person name="Murat C."/>
            <person name="Morin E."/>
            <person name="Ndikumana S."/>
            <person name="Pagni M."/>
            <person name="Petitpierre D."/>
            <person name="Requena N."/>
            <person name="Rosikiewicz P."/>
            <person name="Riley R."/>
            <person name="Saito K."/>
            <person name="San Clemente H."/>
            <person name="Shapiro H."/>
            <person name="van Tuinen D."/>
            <person name="Becard G."/>
            <person name="Bonfante P."/>
            <person name="Paszkowski U."/>
            <person name="Shachar-Hill Y.Y."/>
            <person name="Tuskan G.A."/>
            <person name="Young P.W."/>
            <person name="Sanders I.R."/>
            <person name="Henrissat B."/>
            <person name="Rensing S.A."/>
            <person name="Grigoriev I.V."/>
            <person name="Corradi N."/>
            <person name="Roux C."/>
            <person name="Martin F."/>
        </authorList>
    </citation>
    <scope>NUCLEOTIDE SEQUENCE [LARGE SCALE GENOMIC DNA]</scope>
    <source>
        <strain evidence="2 3">DAOM 197198</strain>
    </source>
</reference>
<feature type="non-terminal residue" evidence="2">
    <location>
        <position position="1"/>
    </location>
</feature>
<evidence type="ECO:0000313" key="3">
    <source>
        <dbReference type="Proteomes" id="UP000018888"/>
    </source>
</evidence>
<sequence>QFVVIKFNGVFVAKLPSLCVTLSVLADFLGMSSVKLRAGFSSWYKLPKCESKLAMFQISTDNISFLCDFMVILATWYSFLLLNTIHYLFRLSLDGIGR</sequence>
<reference evidence="2 3" key="2">
    <citation type="journal article" date="2018" name="New Phytol.">
        <title>High intraspecific genome diversity in the model arbuscular mycorrhizal symbiont Rhizophagus irregularis.</title>
        <authorList>
            <person name="Chen E.C.H."/>
            <person name="Morin E."/>
            <person name="Beaudet D."/>
            <person name="Noel J."/>
            <person name="Yildirir G."/>
            <person name="Ndikumana S."/>
            <person name="Charron P."/>
            <person name="St-Onge C."/>
            <person name="Giorgi J."/>
            <person name="Kruger M."/>
            <person name="Marton T."/>
            <person name="Ropars J."/>
            <person name="Grigoriev I.V."/>
            <person name="Hainaut M."/>
            <person name="Henrissat B."/>
            <person name="Roux C."/>
            <person name="Martin F."/>
            <person name="Corradi N."/>
        </authorList>
    </citation>
    <scope>NUCLEOTIDE SEQUENCE [LARGE SCALE GENOMIC DNA]</scope>
    <source>
        <strain evidence="2 3">DAOM 197198</strain>
    </source>
</reference>
<evidence type="ECO:0000313" key="2">
    <source>
        <dbReference type="EMBL" id="POG69299.1"/>
    </source>
</evidence>
<evidence type="ECO:0000256" key="1">
    <source>
        <dbReference type="SAM" id="Phobius"/>
    </source>
</evidence>
<comment type="caution">
    <text evidence="2">The sequence shown here is derived from an EMBL/GenBank/DDBJ whole genome shotgun (WGS) entry which is preliminary data.</text>
</comment>